<dbReference type="AlphaFoldDB" id="K3X4G1"/>
<dbReference type="STRING" id="431595.K3X4G1"/>
<evidence type="ECO:0000313" key="2">
    <source>
        <dbReference type="Proteomes" id="UP000019132"/>
    </source>
</evidence>
<dbReference type="EnsemblProtists" id="PYU1_T012110">
    <property type="protein sequence ID" value="PYU1_T012110"/>
    <property type="gene ID" value="PYU1_G012084"/>
</dbReference>
<name>K3X4G1_GLOUD</name>
<dbReference type="InParanoid" id="K3X4G1"/>
<dbReference type="OMA" id="NAGHYLD"/>
<reference evidence="2" key="2">
    <citation type="submission" date="2010-04" db="EMBL/GenBank/DDBJ databases">
        <authorList>
            <person name="Buell R."/>
            <person name="Hamilton J."/>
            <person name="Hostetler J."/>
        </authorList>
    </citation>
    <scope>NUCLEOTIDE SEQUENCE [LARGE SCALE GENOMIC DNA]</scope>
    <source>
        <strain evidence="2">DAOM:BR144</strain>
    </source>
</reference>
<dbReference type="HOGENOM" id="CLU_1698991_0_0_1"/>
<keyword evidence="2" id="KW-1185">Reference proteome</keyword>
<sequence length="139" mass="16391">MLRIAQLSSDHVAAQKRILRFQTLKNEIDIFQQCLDPFVFEMRSQHERQVTSSVYRHFAHMQEIQEMGIPIYSLGDYLQEDHDKILTARTNQKLYRRIRRRNAGHYLDTELIPRPVSKRKSVILVATPPTATETRQQEG</sequence>
<dbReference type="eggNOG" id="ENOG502S857">
    <property type="taxonomic scope" value="Eukaryota"/>
</dbReference>
<protein>
    <submittedName>
        <fullName evidence="1">Uncharacterized protein</fullName>
    </submittedName>
</protein>
<organism evidence="1 2">
    <name type="scientific">Globisporangium ultimum (strain ATCC 200006 / CBS 805.95 / DAOM BR144)</name>
    <name type="common">Pythium ultimum</name>
    <dbReference type="NCBI Taxonomy" id="431595"/>
    <lineage>
        <taxon>Eukaryota</taxon>
        <taxon>Sar</taxon>
        <taxon>Stramenopiles</taxon>
        <taxon>Oomycota</taxon>
        <taxon>Peronosporomycetes</taxon>
        <taxon>Pythiales</taxon>
        <taxon>Pythiaceae</taxon>
        <taxon>Globisporangium</taxon>
    </lineage>
</organism>
<reference evidence="2" key="1">
    <citation type="journal article" date="2010" name="Genome Biol.">
        <title>Genome sequence of the necrotrophic plant pathogen Pythium ultimum reveals original pathogenicity mechanisms and effector repertoire.</title>
        <authorList>
            <person name="Levesque C.A."/>
            <person name="Brouwer H."/>
            <person name="Cano L."/>
            <person name="Hamilton J.P."/>
            <person name="Holt C."/>
            <person name="Huitema E."/>
            <person name="Raffaele S."/>
            <person name="Robideau G.P."/>
            <person name="Thines M."/>
            <person name="Win J."/>
            <person name="Zerillo M.M."/>
            <person name="Beakes G.W."/>
            <person name="Boore J.L."/>
            <person name="Busam D."/>
            <person name="Dumas B."/>
            <person name="Ferriera S."/>
            <person name="Fuerstenberg S.I."/>
            <person name="Gachon C.M."/>
            <person name="Gaulin E."/>
            <person name="Govers F."/>
            <person name="Grenville-Briggs L."/>
            <person name="Horner N."/>
            <person name="Hostetler J."/>
            <person name="Jiang R.H."/>
            <person name="Johnson J."/>
            <person name="Krajaejun T."/>
            <person name="Lin H."/>
            <person name="Meijer H.J."/>
            <person name="Moore B."/>
            <person name="Morris P."/>
            <person name="Phuntmart V."/>
            <person name="Puiu D."/>
            <person name="Shetty J."/>
            <person name="Stajich J.E."/>
            <person name="Tripathy S."/>
            <person name="Wawra S."/>
            <person name="van West P."/>
            <person name="Whitty B.R."/>
            <person name="Coutinho P.M."/>
            <person name="Henrissat B."/>
            <person name="Martin F."/>
            <person name="Thomas P.D."/>
            <person name="Tyler B.M."/>
            <person name="De Vries R.P."/>
            <person name="Kamoun S."/>
            <person name="Yandell M."/>
            <person name="Tisserat N."/>
            <person name="Buell C.R."/>
        </authorList>
    </citation>
    <scope>NUCLEOTIDE SEQUENCE</scope>
    <source>
        <strain evidence="2">DAOM:BR144</strain>
    </source>
</reference>
<dbReference type="Proteomes" id="UP000019132">
    <property type="component" value="Unassembled WGS sequence"/>
</dbReference>
<dbReference type="EMBL" id="GL376601">
    <property type="status" value="NOT_ANNOTATED_CDS"/>
    <property type="molecule type" value="Genomic_DNA"/>
</dbReference>
<evidence type="ECO:0000313" key="1">
    <source>
        <dbReference type="EnsemblProtists" id="PYU1_T012110"/>
    </source>
</evidence>
<dbReference type="VEuPathDB" id="FungiDB:PYU1_G012084"/>
<accession>K3X4G1</accession>
<reference evidence="1" key="3">
    <citation type="submission" date="2015-02" db="UniProtKB">
        <authorList>
            <consortium name="EnsemblProtists"/>
        </authorList>
    </citation>
    <scope>IDENTIFICATION</scope>
    <source>
        <strain evidence="1">DAOM BR144</strain>
    </source>
</reference>
<proteinExistence type="predicted"/>